<dbReference type="Proteomes" id="UP000009309">
    <property type="component" value="Unassembled WGS sequence"/>
</dbReference>
<organism evidence="1 2">
    <name type="scientific">Fibrisoma limi BUZ 3</name>
    <dbReference type="NCBI Taxonomy" id="1185876"/>
    <lineage>
        <taxon>Bacteria</taxon>
        <taxon>Pseudomonadati</taxon>
        <taxon>Bacteroidota</taxon>
        <taxon>Cytophagia</taxon>
        <taxon>Cytophagales</taxon>
        <taxon>Spirosomataceae</taxon>
        <taxon>Fibrisoma</taxon>
    </lineage>
</organism>
<keyword evidence="2" id="KW-1185">Reference proteome</keyword>
<gene>
    <name evidence="1" type="ORF">BN8_03442</name>
</gene>
<sequence length="73" mass="8692">MIFIPFNILMWNPQLLKATMKVVVHGMIKRLFPGNQQYLFTSQLFSSIQAIHPSPSRRIHPENRRNRIVFSLW</sequence>
<reference evidence="1 2" key="1">
    <citation type="journal article" date="2012" name="J. Bacteriol.">
        <title>Genome Sequence of the Filamentous Bacterium Fibrisoma limi BUZ 3T.</title>
        <authorList>
            <person name="Filippini M."/>
            <person name="Qi W."/>
            <person name="Jaenicke S."/>
            <person name="Goesmann A."/>
            <person name="Smits T.H."/>
            <person name="Bagheri H.C."/>
        </authorList>
    </citation>
    <scope>NUCLEOTIDE SEQUENCE [LARGE SCALE GENOMIC DNA]</scope>
    <source>
        <strain evidence="2">BUZ 3T</strain>
    </source>
</reference>
<dbReference type="AlphaFoldDB" id="I2GK59"/>
<accession>I2GK59</accession>
<comment type="caution">
    <text evidence="1">The sequence shown here is derived from an EMBL/GenBank/DDBJ whole genome shotgun (WGS) entry which is preliminary data.</text>
</comment>
<evidence type="ECO:0000313" key="2">
    <source>
        <dbReference type="Proteomes" id="UP000009309"/>
    </source>
</evidence>
<evidence type="ECO:0000313" key="1">
    <source>
        <dbReference type="EMBL" id="CCH54284.1"/>
    </source>
</evidence>
<name>I2GK59_9BACT</name>
<dbReference type="EMBL" id="CAIT01000006">
    <property type="protein sequence ID" value="CCH54284.1"/>
    <property type="molecule type" value="Genomic_DNA"/>
</dbReference>
<protein>
    <submittedName>
        <fullName evidence="1">Uncharacterized protein</fullName>
    </submittedName>
</protein>
<proteinExistence type="predicted"/>